<protein>
    <submittedName>
        <fullName evidence="1">Uncharacterized protein</fullName>
    </submittedName>
</protein>
<reference evidence="1" key="1">
    <citation type="journal article" date="2023" name="Mol. Phylogenet. Evol.">
        <title>Genome-scale phylogeny and comparative genomics of the fungal order Sordariales.</title>
        <authorList>
            <person name="Hensen N."/>
            <person name="Bonometti L."/>
            <person name="Westerberg I."/>
            <person name="Brannstrom I.O."/>
            <person name="Guillou S."/>
            <person name="Cros-Aarteil S."/>
            <person name="Calhoun S."/>
            <person name="Haridas S."/>
            <person name="Kuo A."/>
            <person name="Mondo S."/>
            <person name="Pangilinan J."/>
            <person name="Riley R."/>
            <person name="LaButti K."/>
            <person name="Andreopoulos B."/>
            <person name="Lipzen A."/>
            <person name="Chen C."/>
            <person name="Yan M."/>
            <person name="Daum C."/>
            <person name="Ng V."/>
            <person name="Clum A."/>
            <person name="Steindorff A."/>
            <person name="Ohm R.A."/>
            <person name="Martin F."/>
            <person name="Silar P."/>
            <person name="Natvig D.O."/>
            <person name="Lalanne C."/>
            <person name="Gautier V."/>
            <person name="Ament-Velasquez S.L."/>
            <person name="Kruys A."/>
            <person name="Hutchinson M.I."/>
            <person name="Powell A.J."/>
            <person name="Barry K."/>
            <person name="Miller A.N."/>
            <person name="Grigoriev I.V."/>
            <person name="Debuchy R."/>
            <person name="Gladieux P."/>
            <person name="Hiltunen Thoren M."/>
            <person name="Johannesson H."/>
        </authorList>
    </citation>
    <scope>NUCLEOTIDE SEQUENCE</scope>
    <source>
        <strain evidence="1">CBS 626.80</strain>
    </source>
</reference>
<sequence length="150" mass="16298">STTSSILGLPNPLAALTPLDKADYEFYLILQAFSIYYIPIPRPRPSPSPRPTPFLTEQGFGKYIALETAGEPERGFEGVNTTLRYYGSSTVGEMDIGGWAKLGPIPREMFPAACPAEIQAAVDVGQAKHRRLCEEAVAGNRAYHKIVAQG</sequence>
<dbReference type="Proteomes" id="UP001303222">
    <property type="component" value="Unassembled WGS sequence"/>
</dbReference>
<evidence type="ECO:0000313" key="1">
    <source>
        <dbReference type="EMBL" id="KAK3946488.1"/>
    </source>
</evidence>
<evidence type="ECO:0000313" key="2">
    <source>
        <dbReference type="Proteomes" id="UP001303222"/>
    </source>
</evidence>
<feature type="non-terminal residue" evidence="1">
    <location>
        <position position="1"/>
    </location>
</feature>
<comment type="caution">
    <text evidence="1">The sequence shown here is derived from an EMBL/GenBank/DDBJ whole genome shotgun (WGS) entry which is preliminary data.</text>
</comment>
<keyword evidence="2" id="KW-1185">Reference proteome</keyword>
<accession>A0AAN6SAX4</accession>
<reference evidence="1" key="2">
    <citation type="submission" date="2023-06" db="EMBL/GenBank/DDBJ databases">
        <authorList>
            <consortium name="Lawrence Berkeley National Laboratory"/>
            <person name="Mondo S.J."/>
            <person name="Hensen N."/>
            <person name="Bonometti L."/>
            <person name="Westerberg I."/>
            <person name="Brannstrom I.O."/>
            <person name="Guillou S."/>
            <person name="Cros-Aarteil S."/>
            <person name="Calhoun S."/>
            <person name="Haridas S."/>
            <person name="Kuo A."/>
            <person name="Pangilinan J."/>
            <person name="Riley R."/>
            <person name="Labutti K."/>
            <person name="Andreopoulos B."/>
            <person name="Lipzen A."/>
            <person name="Chen C."/>
            <person name="Yanf M."/>
            <person name="Daum C."/>
            <person name="Ng V."/>
            <person name="Clum A."/>
            <person name="Steindorff A."/>
            <person name="Ohm R."/>
            <person name="Martin F."/>
            <person name="Silar P."/>
            <person name="Natvig D."/>
            <person name="Lalanne C."/>
            <person name="Gautier V."/>
            <person name="Ament-Velasquez S.L."/>
            <person name="Kruys A."/>
            <person name="Hutchinson M.I."/>
            <person name="Powell A.J."/>
            <person name="Barry K."/>
            <person name="Miller A.N."/>
            <person name="Grigoriev I.V."/>
            <person name="Debuchy R."/>
            <person name="Gladieux P."/>
            <person name="Thoren M.H."/>
            <person name="Johannesson H."/>
        </authorList>
    </citation>
    <scope>NUCLEOTIDE SEQUENCE</scope>
    <source>
        <strain evidence="1">CBS 626.80</strain>
    </source>
</reference>
<dbReference type="AlphaFoldDB" id="A0AAN6SAX4"/>
<name>A0AAN6SAX4_9PEZI</name>
<proteinExistence type="predicted"/>
<organism evidence="1 2">
    <name type="scientific">Pseudoneurospora amorphoporcata</name>
    <dbReference type="NCBI Taxonomy" id="241081"/>
    <lineage>
        <taxon>Eukaryota</taxon>
        <taxon>Fungi</taxon>
        <taxon>Dikarya</taxon>
        <taxon>Ascomycota</taxon>
        <taxon>Pezizomycotina</taxon>
        <taxon>Sordariomycetes</taxon>
        <taxon>Sordariomycetidae</taxon>
        <taxon>Sordariales</taxon>
        <taxon>Sordariaceae</taxon>
        <taxon>Pseudoneurospora</taxon>
    </lineage>
</organism>
<dbReference type="EMBL" id="MU859920">
    <property type="protein sequence ID" value="KAK3946488.1"/>
    <property type="molecule type" value="Genomic_DNA"/>
</dbReference>
<gene>
    <name evidence="1" type="ORF">QBC32DRAFT_357956</name>
</gene>